<keyword evidence="3" id="KW-0175">Coiled coil</keyword>
<dbReference type="GO" id="GO:0052621">
    <property type="term" value="F:diguanylate cyclase activity"/>
    <property type="evidence" value="ECO:0007669"/>
    <property type="project" value="UniProtKB-EC"/>
</dbReference>
<comment type="catalytic activity">
    <reaction evidence="2">
        <text>2 GTP = 3',3'-c-di-GMP + 2 diphosphate</text>
        <dbReference type="Rhea" id="RHEA:24898"/>
        <dbReference type="ChEBI" id="CHEBI:33019"/>
        <dbReference type="ChEBI" id="CHEBI:37565"/>
        <dbReference type="ChEBI" id="CHEBI:58805"/>
        <dbReference type="EC" id="2.7.7.65"/>
    </reaction>
</comment>
<evidence type="ECO:0000256" key="3">
    <source>
        <dbReference type="SAM" id="Coils"/>
    </source>
</evidence>
<evidence type="ECO:0000256" key="2">
    <source>
        <dbReference type="ARBA" id="ARBA00034247"/>
    </source>
</evidence>
<organism evidence="6 7">
    <name type="scientific">Paucimonas lemoignei</name>
    <name type="common">Pseudomonas lemoignei</name>
    <dbReference type="NCBI Taxonomy" id="29443"/>
    <lineage>
        <taxon>Bacteria</taxon>
        <taxon>Pseudomonadati</taxon>
        <taxon>Pseudomonadota</taxon>
        <taxon>Betaproteobacteria</taxon>
        <taxon>Burkholderiales</taxon>
        <taxon>Burkholderiaceae</taxon>
        <taxon>Paucimonas</taxon>
    </lineage>
</organism>
<dbReference type="Gene3D" id="3.30.70.270">
    <property type="match status" value="1"/>
</dbReference>
<feature type="domain" description="GGDEF" evidence="5">
    <location>
        <begin position="238"/>
        <end position="368"/>
    </location>
</feature>
<keyword evidence="4" id="KW-0812">Transmembrane</keyword>
<feature type="transmembrane region" description="Helical" evidence="4">
    <location>
        <begin position="134"/>
        <end position="152"/>
    </location>
</feature>
<evidence type="ECO:0000256" key="4">
    <source>
        <dbReference type="SAM" id="Phobius"/>
    </source>
</evidence>
<evidence type="ECO:0000259" key="5">
    <source>
        <dbReference type="PROSITE" id="PS50887"/>
    </source>
</evidence>
<feature type="transmembrane region" description="Helical" evidence="4">
    <location>
        <begin position="85"/>
        <end position="104"/>
    </location>
</feature>
<accession>A0A4V2UIY0</accession>
<dbReference type="PANTHER" id="PTHR45138">
    <property type="entry name" value="REGULATORY COMPONENTS OF SENSORY TRANSDUCTION SYSTEM"/>
    <property type="match status" value="1"/>
</dbReference>
<keyword evidence="4" id="KW-0472">Membrane</keyword>
<dbReference type="PANTHER" id="PTHR45138:SF9">
    <property type="entry name" value="DIGUANYLATE CYCLASE DGCM-RELATED"/>
    <property type="match status" value="1"/>
</dbReference>
<feature type="coiled-coil region" evidence="3">
    <location>
        <begin position="183"/>
        <end position="210"/>
    </location>
</feature>
<dbReference type="Proteomes" id="UP000295382">
    <property type="component" value="Unassembled WGS sequence"/>
</dbReference>
<gene>
    <name evidence="6" type="ORF">EDC30_103252</name>
</gene>
<keyword evidence="7" id="KW-1185">Reference proteome</keyword>
<evidence type="ECO:0000256" key="1">
    <source>
        <dbReference type="ARBA" id="ARBA00012528"/>
    </source>
</evidence>
<dbReference type="EMBL" id="SLZQ01000003">
    <property type="protein sequence ID" value="TCS37960.1"/>
    <property type="molecule type" value="Genomic_DNA"/>
</dbReference>
<dbReference type="InterPro" id="IPR029787">
    <property type="entry name" value="Nucleotide_cyclase"/>
</dbReference>
<dbReference type="SMART" id="SM00267">
    <property type="entry name" value="GGDEF"/>
    <property type="match status" value="1"/>
</dbReference>
<comment type="caution">
    <text evidence="6">The sequence shown here is derived from an EMBL/GenBank/DDBJ whole genome shotgun (WGS) entry which is preliminary data.</text>
</comment>
<dbReference type="SUPFAM" id="SSF55073">
    <property type="entry name" value="Nucleotide cyclase"/>
    <property type="match status" value="1"/>
</dbReference>
<dbReference type="AlphaFoldDB" id="A0A4V2UIY0"/>
<proteinExistence type="predicted"/>
<sequence>MDFLACLFRFPKDDPAQATRARHSLMSLVSSLTIIVFTLYCSYAGLFRLGLRELAWFILLAILVHAVFFAMICSGRNLRLADPSLTLPQMYVSILWMMFILYFIDHVRGAMLVLFMIIFVFGIFRLGLKQFIGVAIFALAAYAIVIALLIYFHPDSINPRIEMLQWVLLAMVLPWFAVIGAYISNIRHTLRQKNKDLEKALAKIEQLVSHDELTGTYSRRSFLDALRRELARAERENRPFCLALFDLDHFKSINDRYGHLAGDDVLRSFADCVQQEVRQVDYFARYGGEEFALLLADTEINAATDILERIRARVESQPFPHVEWNVTSSIGAAQYQPGETLNQLIGRADQALYAAKSEGRNRVKQAAGSIRQ</sequence>
<feature type="transmembrane region" description="Helical" evidence="4">
    <location>
        <begin position="164"/>
        <end position="183"/>
    </location>
</feature>
<dbReference type="RefSeq" id="WP_132258026.1">
    <property type="nucleotide sequence ID" value="NZ_SLZQ01000003.1"/>
</dbReference>
<name>A0A4V2UIY0_PAULE</name>
<protein>
    <recommendedName>
        <fullName evidence="1">diguanylate cyclase</fullName>
        <ecNumber evidence="1">2.7.7.65</ecNumber>
    </recommendedName>
</protein>
<evidence type="ECO:0000313" key="6">
    <source>
        <dbReference type="EMBL" id="TCS37960.1"/>
    </source>
</evidence>
<dbReference type="FunFam" id="3.30.70.270:FF:000001">
    <property type="entry name" value="Diguanylate cyclase domain protein"/>
    <property type="match status" value="1"/>
</dbReference>
<dbReference type="EC" id="2.7.7.65" evidence="1"/>
<dbReference type="CDD" id="cd01949">
    <property type="entry name" value="GGDEF"/>
    <property type="match status" value="1"/>
</dbReference>
<dbReference type="OrthoDB" id="9813903at2"/>
<dbReference type="NCBIfam" id="TIGR00254">
    <property type="entry name" value="GGDEF"/>
    <property type="match status" value="1"/>
</dbReference>
<dbReference type="InterPro" id="IPR043128">
    <property type="entry name" value="Rev_trsase/Diguanyl_cyclase"/>
</dbReference>
<feature type="transmembrane region" description="Helical" evidence="4">
    <location>
        <begin position="54"/>
        <end position="73"/>
    </location>
</feature>
<evidence type="ECO:0000313" key="7">
    <source>
        <dbReference type="Proteomes" id="UP000295382"/>
    </source>
</evidence>
<reference evidence="6 7" key="1">
    <citation type="submission" date="2019-03" db="EMBL/GenBank/DDBJ databases">
        <title>Genomic Encyclopedia of Type Strains, Phase IV (KMG-IV): sequencing the most valuable type-strain genomes for metagenomic binning, comparative biology and taxonomic classification.</title>
        <authorList>
            <person name="Goeker M."/>
        </authorList>
    </citation>
    <scope>NUCLEOTIDE SEQUENCE [LARGE SCALE GENOMIC DNA]</scope>
    <source>
        <strain evidence="6 7">DSM 7445</strain>
    </source>
</reference>
<dbReference type="PROSITE" id="PS50887">
    <property type="entry name" value="GGDEF"/>
    <property type="match status" value="1"/>
</dbReference>
<dbReference type="InterPro" id="IPR050469">
    <property type="entry name" value="Diguanylate_Cyclase"/>
</dbReference>
<dbReference type="InterPro" id="IPR000160">
    <property type="entry name" value="GGDEF_dom"/>
</dbReference>
<feature type="transmembrane region" description="Helical" evidence="4">
    <location>
        <begin position="25"/>
        <end position="48"/>
    </location>
</feature>
<dbReference type="Pfam" id="PF00990">
    <property type="entry name" value="GGDEF"/>
    <property type="match status" value="1"/>
</dbReference>
<keyword evidence="4" id="KW-1133">Transmembrane helix</keyword>